<dbReference type="PANTHER" id="PTHR12305:SF94">
    <property type="entry name" value="PHOSPHATIDYLINOSITOL-3,4,5-TRISPHOSPHATE 3-PHOSPHATASE"/>
    <property type="match status" value="1"/>
</dbReference>
<dbReference type="InterPro" id="IPR029021">
    <property type="entry name" value="Prot-tyrosine_phosphatase-like"/>
</dbReference>
<dbReference type="PROSITE" id="PS51181">
    <property type="entry name" value="PPASE_TENSIN"/>
    <property type="match status" value="1"/>
</dbReference>
<comment type="caution">
    <text evidence="3">The sequence shown here is derived from an EMBL/GenBank/DDBJ whole genome shotgun (WGS) entry which is preliminary data.</text>
</comment>
<keyword evidence="1" id="KW-0378">Hydrolase</keyword>
<evidence type="ECO:0000259" key="2">
    <source>
        <dbReference type="PROSITE" id="PS51181"/>
    </source>
</evidence>
<accession>A0AAN8P6R6</accession>
<proteinExistence type="predicted"/>
<evidence type="ECO:0000256" key="1">
    <source>
        <dbReference type="ARBA" id="ARBA00022801"/>
    </source>
</evidence>
<reference evidence="3 4" key="1">
    <citation type="submission" date="2024-01" db="EMBL/GenBank/DDBJ databases">
        <title>The genome of the rayed Mediterranean limpet Patella caerulea (Linnaeus, 1758).</title>
        <authorList>
            <person name="Anh-Thu Weber A."/>
            <person name="Halstead-Nussloch G."/>
        </authorList>
    </citation>
    <scope>NUCLEOTIDE SEQUENCE [LARGE SCALE GENOMIC DNA]</scope>
    <source>
        <strain evidence="3">AATW-2023a</strain>
        <tissue evidence="3">Whole specimen</tissue>
    </source>
</reference>
<dbReference type="GO" id="GO:0016314">
    <property type="term" value="F:phosphatidylinositol-3,4,5-trisphosphate 3-phosphatase activity"/>
    <property type="evidence" value="ECO:0007669"/>
    <property type="project" value="TreeGrafter"/>
</dbReference>
<dbReference type="Proteomes" id="UP001347796">
    <property type="component" value="Unassembled WGS sequence"/>
</dbReference>
<feature type="domain" description="Phosphatase tensin-type" evidence="2">
    <location>
        <begin position="1"/>
        <end position="147"/>
    </location>
</feature>
<dbReference type="InterPro" id="IPR000242">
    <property type="entry name" value="PTP_cat"/>
</dbReference>
<dbReference type="Gene3D" id="3.90.190.10">
    <property type="entry name" value="Protein tyrosine phosphatase superfamily"/>
    <property type="match status" value="1"/>
</dbReference>
<dbReference type="InterPro" id="IPR029023">
    <property type="entry name" value="Tensin_phosphatase"/>
</dbReference>
<evidence type="ECO:0000313" key="3">
    <source>
        <dbReference type="EMBL" id="KAK6171762.1"/>
    </source>
</evidence>
<dbReference type="PANTHER" id="PTHR12305">
    <property type="entry name" value="PHOSPHATASE WITH HOMOLOGY TO TENSIN"/>
    <property type="match status" value="1"/>
</dbReference>
<sequence length="200" mass="22719">MSYPAEGVESAIKNNIEDVRTFLESQHKNCYAVYNLSQRSYRVNRFENRVSECGWPQRKAPTLASLYAICKNMHLWLRQNPKNVCVVHCTDGKSNSATVVGAFLVFCCLFEKASSAMHMFTAKRGAPGLAPSQRRYIDYISDMMSNTPLMPHSFPVILNSITMSPVPLFNKMRNGVTPFAEIFIGEERIMTSSQEYEKIK</sequence>
<dbReference type="EMBL" id="JAZGQO010000013">
    <property type="protein sequence ID" value="KAK6171762.1"/>
    <property type="molecule type" value="Genomic_DNA"/>
</dbReference>
<dbReference type="GO" id="GO:0004725">
    <property type="term" value="F:protein tyrosine phosphatase activity"/>
    <property type="evidence" value="ECO:0007669"/>
    <property type="project" value="InterPro"/>
</dbReference>
<keyword evidence="4" id="KW-1185">Reference proteome</keyword>
<dbReference type="InterPro" id="IPR051281">
    <property type="entry name" value="Dual-spec_lipid-protein_phosph"/>
</dbReference>
<dbReference type="SUPFAM" id="SSF52799">
    <property type="entry name" value="(Phosphotyrosine protein) phosphatases II"/>
    <property type="match status" value="1"/>
</dbReference>
<evidence type="ECO:0000313" key="4">
    <source>
        <dbReference type="Proteomes" id="UP001347796"/>
    </source>
</evidence>
<protein>
    <recommendedName>
        <fullName evidence="2">Phosphatase tensin-type domain-containing protein</fullName>
    </recommendedName>
</protein>
<dbReference type="FunFam" id="3.90.190.10:FF:000255">
    <property type="entry name" value="putative tyrosine-protein phosphatase auxilin"/>
    <property type="match status" value="1"/>
</dbReference>
<dbReference type="Gene3D" id="2.60.40.1110">
    <property type="match status" value="1"/>
</dbReference>
<gene>
    <name evidence="3" type="ORF">SNE40_018195</name>
</gene>
<dbReference type="Pfam" id="PF00102">
    <property type="entry name" value="Y_phosphatase"/>
    <property type="match status" value="1"/>
</dbReference>
<dbReference type="GO" id="GO:0005829">
    <property type="term" value="C:cytosol"/>
    <property type="evidence" value="ECO:0007669"/>
    <property type="project" value="TreeGrafter"/>
</dbReference>
<dbReference type="AlphaFoldDB" id="A0AAN8P6R6"/>
<organism evidence="3 4">
    <name type="scientific">Patella caerulea</name>
    <name type="common">Rayed Mediterranean limpet</name>
    <dbReference type="NCBI Taxonomy" id="87958"/>
    <lineage>
        <taxon>Eukaryota</taxon>
        <taxon>Metazoa</taxon>
        <taxon>Spiralia</taxon>
        <taxon>Lophotrochozoa</taxon>
        <taxon>Mollusca</taxon>
        <taxon>Gastropoda</taxon>
        <taxon>Patellogastropoda</taxon>
        <taxon>Patelloidea</taxon>
        <taxon>Patellidae</taxon>
        <taxon>Patella</taxon>
    </lineage>
</organism>
<name>A0AAN8P6R6_PATCE</name>